<evidence type="ECO:0000313" key="4">
    <source>
        <dbReference type="Proteomes" id="UP000626092"/>
    </source>
</evidence>
<protein>
    <recommendedName>
        <fullName evidence="5">CCHC-type domain-containing protein</fullName>
    </recommendedName>
</protein>
<evidence type="ECO:0000259" key="1">
    <source>
        <dbReference type="Pfam" id="PF14111"/>
    </source>
</evidence>
<reference evidence="3" key="1">
    <citation type="submission" date="2019-11" db="EMBL/GenBank/DDBJ databases">
        <authorList>
            <person name="Liu Y."/>
            <person name="Hou J."/>
            <person name="Li T.-Q."/>
            <person name="Guan C.-H."/>
            <person name="Wu X."/>
            <person name="Wu H.-Z."/>
            <person name="Ling F."/>
            <person name="Zhang R."/>
            <person name="Shi X.-G."/>
            <person name="Ren J.-P."/>
            <person name="Chen E.-F."/>
            <person name="Sun J.-M."/>
        </authorList>
    </citation>
    <scope>NUCLEOTIDE SEQUENCE</scope>
    <source>
        <strain evidence="3">Adult_tree_wgs_1</strain>
        <tissue evidence="3">Leaves</tissue>
    </source>
</reference>
<dbReference type="OrthoDB" id="1001388at2759"/>
<dbReference type="SUPFAM" id="SSF56219">
    <property type="entry name" value="DNase I-like"/>
    <property type="match status" value="1"/>
</dbReference>
<comment type="caution">
    <text evidence="3">The sequence shown here is derived from an EMBL/GenBank/DDBJ whole genome shotgun (WGS) entry which is preliminary data.</text>
</comment>
<keyword evidence="4" id="KW-1185">Reference proteome</keyword>
<dbReference type="Pfam" id="PF14392">
    <property type="entry name" value="zf-CCHC_4"/>
    <property type="match status" value="1"/>
</dbReference>
<dbReference type="EMBL" id="WJXA01000008">
    <property type="protein sequence ID" value="KAF7136176.1"/>
    <property type="molecule type" value="Genomic_DNA"/>
</dbReference>
<dbReference type="InterPro" id="IPR025836">
    <property type="entry name" value="Zn_knuckle_CX2CX4HX4C"/>
</dbReference>
<gene>
    <name evidence="3" type="ORF">RHSIM_Rhsim08G0187900</name>
</gene>
<dbReference type="Pfam" id="PF14111">
    <property type="entry name" value="DUF4283"/>
    <property type="match status" value="1"/>
</dbReference>
<name>A0A834LEN4_RHOSS</name>
<dbReference type="Gene3D" id="3.60.10.10">
    <property type="entry name" value="Endonuclease/exonuclease/phosphatase"/>
    <property type="match status" value="1"/>
</dbReference>
<proteinExistence type="predicted"/>
<dbReference type="InterPro" id="IPR025558">
    <property type="entry name" value="DUF4283"/>
</dbReference>
<dbReference type="Proteomes" id="UP000626092">
    <property type="component" value="Unassembled WGS sequence"/>
</dbReference>
<sequence length="743" mass="85725">MANIEILDLEEGSGETREVTNLCLVGRILSPKVLNAAAISNVFSSVWRTRAPFSMVPWYQTFLFRFEDVEDKDSILMDGPWSIMNNLVIQIHDLPVEKMTRVNAEAIGKRFGRLLAIETSTDGILLGRSFLRVRAEIKIADPFPKGFWLRRETESTRDLWISYKYEKLSDFCYACARLGHDSKGCKFVSREEEGLRSGYGPDLRTGRAKRSMISIEVIRQQVDEAEVRVNNHLSRRPEGLRSDNRARGANSLAERVENTRPNQNLPLDEGMTLPQSGDSVGTLSMPGVNTTKETGIRRTLTSQALSDLMRKNRPSIVFLMETKDNKVTLETICRRLNFDFGKYVEPEGLALWWNNDVSIDVEFSNKNLMHTMIYVQAESICWAASFVYGCPSHAGKERVWNEIRRIACSERVPWMCIGDFNQLKDCGLIDLEYKGPKFTWRNNRSNKAFIVERIVMAFANARWREMFDITLVFLEVAVGSDHNPLILNTNCSLNKTVEVSKMYRLCKKLRGCKERLKNWHRVNFEDMRLQIAILKDKLEEVQRKQEMGFNSDLYIEKKILVTKLADLWQKASMFWHQRSHVDWLRMGDRNSRFFHLTNIQRRQKSQIFKMKDVNGPWQTDPDAIVEAIQDHFQKFPVTMEEVRRAVFQLGPLKAPGSDGFPGLFYQKYWGVVGKDVFETVQNFLQEGHLLREMNHTNVSLIPKVLANGLQPFVHSIITEQQSAFIPGRQIHDNSLLLMKLSTS</sequence>
<dbReference type="AlphaFoldDB" id="A0A834LEN4"/>
<evidence type="ECO:0000259" key="2">
    <source>
        <dbReference type="Pfam" id="PF14392"/>
    </source>
</evidence>
<evidence type="ECO:0008006" key="5">
    <source>
        <dbReference type="Google" id="ProtNLM"/>
    </source>
</evidence>
<dbReference type="InterPro" id="IPR040256">
    <property type="entry name" value="At4g02000-like"/>
</dbReference>
<evidence type="ECO:0000313" key="3">
    <source>
        <dbReference type="EMBL" id="KAF7136176.1"/>
    </source>
</evidence>
<organism evidence="3 4">
    <name type="scientific">Rhododendron simsii</name>
    <name type="common">Sims's rhododendron</name>
    <dbReference type="NCBI Taxonomy" id="118357"/>
    <lineage>
        <taxon>Eukaryota</taxon>
        <taxon>Viridiplantae</taxon>
        <taxon>Streptophyta</taxon>
        <taxon>Embryophyta</taxon>
        <taxon>Tracheophyta</taxon>
        <taxon>Spermatophyta</taxon>
        <taxon>Magnoliopsida</taxon>
        <taxon>eudicotyledons</taxon>
        <taxon>Gunneridae</taxon>
        <taxon>Pentapetalae</taxon>
        <taxon>asterids</taxon>
        <taxon>Ericales</taxon>
        <taxon>Ericaceae</taxon>
        <taxon>Ericoideae</taxon>
        <taxon>Rhodoreae</taxon>
        <taxon>Rhododendron</taxon>
    </lineage>
</organism>
<feature type="domain" description="DUF4283" evidence="1">
    <location>
        <begin position="19"/>
        <end position="88"/>
    </location>
</feature>
<dbReference type="PANTHER" id="PTHR31286:SF178">
    <property type="entry name" value="DUF4283 DOMAIN-CONTAINING PROTEIN"/>
    <property type="match status" value="1"/>
</dbReference>
<accession>A0A834LEN4</accession>
<dbReference type="PANTHER" id="PTHR31286">
    <property type="entry name" value="GLYCINE-RICH CELL WALL STRUCTURAL PROTEIN 1.8-LIKE"/>
    <property type="match status" value="1"/>
</dbReference>
<feature type="domain" description="Zinc knuckle CX2CX4HX4C" evidence="2">
    <location>
        <begin position="153"/>
        <end position="186"/>
    </location>
</feature>
<dbReference type="InterPro" id="IPR036691">
    <property type="entry name" value="Endo/exonu/phosph_ase_sf"/>
</dbReference>